<organism evidence="2 3">
    <name type="scientific">Microcebus murinus</name>
    <name type="common">Gray mouse lemur</name>
    <name type="synonym">Lemur murinus</name>
    <dbReference type="NCBI Taxonomy" id="30608"/>
    <lineage>
        <taxon>Eukaryota</taxon>
        <taxon>Metazoa</taxon>
        <taxon>Chordata</taxon>
        <taxon>Craniata</taxon>
        <taxon>Vertebrata</taxon>
        <taxon>Euteleostomi</taxon>
        <taxon>Mammalia</taxon>
        <taxon>Eutheria</taxon>
        <taxon>Euarchontoglires</taxon>
        <taxon>Primates</taxon>
        <taxon>Strepsirrhini</taxon>
        <taxon>Lemuriformes</taxon>
        <taxon>Cheirogaleidae</taxon>
        <taxon>Microcebus</taxon>
    </lineage>
</organism>
<proteinExistence type="predicted"/>
<dbReference type="Ensembl" id="ENSMICT00000041158.2">
    <property type="protein sequence ID" value="ENSMICP00000022049.1"/>
    <property type="gene ID" value="ENSMICG00000037534.2"/>
</dbReference>
<feature type="compositionally biased region" description="Polar residues" evidence="1">
    <location>
        <begin position="1"/>
        <end position="16"/>
    </location>
</feature>
<feature type="region of interest" description="Disordered" evidence="1">
    <location>
        <begin position="1"/>
        <end position="101"/>
    </location>
</feature>
<evidence type="ECO:0000313" key="2">
    <source>
        <dbReference type="Ensembl" id="ENSMICP00000022049.1"/>
    </source>
</evidence>
<reference evidence="2" key="3">
    <citation type="submission" date="2025-09" db="UniProtKB">
        <authorList>
            <consortium name="Ensembl"/>
        </authorList>
    </citation>
    <scope>IDENTIFICATION</scope>
</reference>
<reference evidence="2" key="2">
    <citation type="submission" date="2025-08" db="UniProtKB">
        <authorList>
            <consortium name="Ensembl"/>
        </authorList>
    </citation>
    <scope>IDENTIFICATION</scope>
</reference>
<name>A0A8C5VG84_MICMU</name>
<dbReference type="GeneTree" id="ENSGT01030000234866"/>
<keyword evidence="3" id="KW-1185">Reference proteome</keyword>
<feature type="compositionally biased region" description="Pro residues" evidence="1">
    <location>
        <begin position="22"/>
        <end position="51"/>
    </location>
</feature>
<dbReference type="AlphaFoldDB" id="A0A8C5VG84"/>
<sequence>MEEQAQSLTDRTTAAFQQGAIPPTPTSAPPPAGERIPAPPSLLGPPRPGMKPEPHMGVGPAPAKRPPMGGQMPRMPEPPLMRPPARPMTVPTRPGMTGTDR</sequence>
<reference evidence="2" key="1">
    <citation type="submission" date="2016-12" db="EMBL/GenBank/DDBJ databases">
        <title>Mouse lemur reference genome and diversity panel.</title>
        <authorList>
            <person name="Harris R."/>
            <person name="Larsen P."/>
            <person name="Liu Y."/>
            <person name="Hughes D.S."/>
            <person name="Murali S."/>
            <person name="Raveendran M."/>
            <person name="Korchina V."/>
            <person name="Wang M."/>
            <person name="Jhangiani S."/>
            <person name="Bandaranaike D."/>
            <person name="Bellair M."/>
            <person name="Blankenburg K."/>
            <person name="Chao H."/>
            <person name="Dahdouli M."/>
            <person name="Dinh H."/>
            <person name="Doddapaneni H."/>
            <person name="English A."/>
            <person name="Firestine M."/>
            <person name="Gnanaolivu R."/>
            <person name="Gross S."/>
            <person name="Hernandez B."/>
            <person name="Javaid M."/>
            <person name="Jayaseelan J."/>
            <person name="Jones J."/>
            <person name="Khan Z."/>
            <person name="Kovar C."/>
            <person name="Kurapati P."/>
            <person name="Le B."/>
            <person name="Lee S."/>
            <person name="Li M."/>
            <person name="Mathew T."/>
            <person name="Narasimhan A."/>
            <person name="Ngo D."/>
            <person name="Nguyen L."/>
            <person name="Okwuonu G."/>
            <person name="Ongeri F."/>
            <person name="Osuji N."/>
            <person name="Pu L.-L."/>
            <person name="Puazo M."/>
            <person name="Quiroz J."/>
            <person name="Raj R."/>
            <person name="Rajbhandari K."/>
            <person name="Reid J.G."/>
            <person name="Santibanez J."/>
            <person name="Sexton D."/>
            <person name="Skinner E."/>
            <person name="Vee V."/>
            <person name="Weissenberger G."/>
            <person name="Wu Y."/>
            <person name="Xin Y."/>
            <person name="Han Y."/>
            <person name="Campbell C."/>
            <person name="Brown A."/>
            <person name="Sullivan B."/>
            <person name="Shelton J."/>
            <person name="Brown S."/>
            <person name="Dudchenko O."/>
            <person name="Machol I."/>
            <person name="Durand N."/>
            <person name="Shamim M."/>
            <person name="Lieberman A."/>
            <person name="Muzny D.M."/>
            <person name="Richards S."/>
            <person name="Yoder A."/>
            <person name="Worley K.C."/>
            <person name="Rogers J."/>
            <person name="Gibbs R.A."/>
        </authorList>
    </citation>
    <scope>NUCLEOTIDE SEQUENCE [LARGE SCALE GENOMIC DNA]</scope>
</reference>
<dbReference type="EMBL" id="ABDC03014884">
    <property type="status" value="NOT_ANNOTATED_CDS"/>
    <property type="molecule type" value="Genomic_DNA"/>
</dbReference>
<protein>
    <submittedName>
        <fullName evidence="2">Uncharacterized protein</fullName>
    </submittedName>
</protein>
<dbReference type="Proteomes" id="UP000694394">
    <property type="component" value="Chromosome 10"/>
</dbReference>
<evidence type="ECO:0000313" key="3">
    <source>
        <dbReference type="Proteomes" id="UP000694394"/>
    </source>
</evidence>
<accession>A0A8C5VG84</accession>
<evidence type="ECO:0000256" key="1">
    <source>
        <dbReference type="SAM" id="MobiDB-lite"/>
    </source>
</evidence>
<feature type="compositionally biased region" description="Pro residues" evidence="1">
    <location>
        <begin position="75"/>
        <end position="86"/>
    </location>
</feature>